<reference evidence="1 2" key="1">
    <citation type="journal article" date="2020" name="ISME J.">
        <title>Uncovering the hidden diversity of litter-decomposition mechanisms in mushroom-forming fungi.</title>
        <authorList>
            <person name="Floudas D."/>
            <person name="Bentzer J."/>
            <person name="Ahren D."/>
            <person name="Johansson T."/>
            <person name="Persson P."/>
            <person name="Tunlid A."/>
        </authorList>
    </citation>
    <scope>NUCLEOTIDE SEQUENCE [LARGE SCALE GENOMIC DNA]</scope>
    <source>
        <strain evidence="1 2">CBS 406.79</strain>
    </source>
</reference>
<gene>
    <name evidence="1" type="ORF">D9757_010549</name>
</gene>
<dbReference type="AlphaFoldDB" id="A0A8H5LX25"/>
<keyword evidence="2" id="KW-1185">Reference proteome</keyword>
<dbReference type="Proteomes" id="UP000518752">
    <property type="component" value="Unassembled WGS sequence"/>
</dbReference>
<protein>
    <submittedName>
        <fullName evidence="1">Uncharacterized protein</fullName>
    </submittedName>
</protein>
<sequence>MQNMLVVDFFVINYERNMLSQAPGMVAKSAGNATVLIDNATFVEQAVQPLEIIQFLLGSDQKEITHISGVTHCAISSHHDSYHSRHAVFQPSFDFEYRNRADL</sequence>
<accession>A0A8H5LX25</accession>
<proteinExistence type="predicted"/>
<name>A0A8H5LX25_9AGAR</name>
<dbReference type="EMBL" id="JAACJN010000107">
    <property type="protein sequence ID" value="KAF5373205.1"/>
    <property type="molecule type" value="Genomic_DNA"/>
</dbReference>
<comment type="caution">
    <text evidence="1">The sequence shown here is derived from an EMBL/GenBank/DDBJ whole genome shotgun (WGS) entry which is preliminary data.</text>
</comment>
<evidence type="ECO:0000313" key="2">
    <source>
        <dbReference type="Proteomes" id="UP000518752"/>
    </source>
</evidence>
<organism evidence="1 2">
    <name type="scientific">Collybiopsis confluens</name>
    <dbReference type="NCBI Taxonomy" id="2823264"/>
    <lineage>
        <taxon>Eukaryota</taxon>
        <taxon>Fungi</taxon>
        <taxon>Dikarya</taxon>
        <taxon>Basidiomycota</taxon>
        <taxon>Agaricomycotina</taxon>
        <taxon>Agaricomycetes</taxon>
        <taxon>Agaricomycetidae</taxon>
        <taxon>Agaricales</taxon>
        <taxon>Marasmiineae</taxon>
        <taxon>Omphalotaceae</taxon>
        <taxon>Collybiopsis</taxon>
    </lineage>
</organism>
<evidence type="ECO:0000313" key="1">
    <source>
        <dbReference type="EMBL" id="KAF5373205.1"/>
    </source>
</evidence>